<organism evidence="2 3">
    <name type="scientific">Pelagomonas calceolata</name>
    <dbReference type="NCBI Taxonomy" id="35677"/>
    <lineage>
        <taxon>Eukaryota</taxon>
        <taxon>Sar</taxon>
        <taxon>Stramenopiles</taxon>
        <taxon>Ochrophyta</taxon>
        <taxon>Pelagophyceae</taxon>
        <taxon>Pelagomonadales</taxon>
        <taxon>Pelagomonadaceae</taxon>
        <taxon>Pelagomonas</taxon>
    </lineage>
</organism>
<feature type="compositionally biased region" description="Basic residues" evidence="1">
    <location>
        <begin position="153"/>
        <end position="164"/>
    </location>
</feature>
<feature type="region of interest" description="Disordered" evidence="1">
    <location>
        <begin position="153"/>
        <end position="179"/>
    </location>
</feature>
<evidence type="ECO:0000313" key="2">
    <source>
        <dbReference type="EMBL" id="CAH0365167.1"/>
    </source>
</evidence>
<evidence type="ECO:0000313" key="3">
    <source>
        <dbReference type="Proteomes" id="UP000789595"/>
    </source>
</evidence>
<feature type="compositionally biased region" description="Low complexity" evidence="1">
    <location>
        <begin position="165"/>
        <end position="179"/>
    </location>
</feature>
<dbReference type="Proteomes" id="UP000789595">
    <property type="component" value="Unassembled WGS sequence"/>
</dbReference>
<feature type="region of interest" description="Disordered" evidence="1">
    <location>
        <begin position="1"/>
        <end position="26"/>
    </location>
</feature>
<name>A0A8J2WQV3_9STRA</name>
<proteinExistence type="predicted"/>
<dbReference type="EMBL" id="CAKKNE010000001">
    <property type="protein sequence ID" value="CAH0365167.1"/>
    <property type="molecule type" value="Genomic_DNA"/>
</dbReference>
<evidence type="ECO:0000256" key="1">
    <source>
        <dbReference type="SAM" id="MobiDB-lite"/>
    </source>
</evidence>
<accession>A0A8J2WQV3</accession>
<protein>
    <submittedName>
        <fullName evidence="2">Uncharacterized protein</fullName>
    </submittedName>
</protein>
<gene>
    <name evidence="2" type="ORF">PECAL_1P15870</name>
</gene>
<comment type="caution">
    <text evidence="2">The sequence shown here is derived from an EMBL/GenBank/DDBJ whole genome shotgun (WGS) entry which is preliminary data.</text>
</comment>
<dbReference type="AlphaFoldDB" id="A0A8J2WQV3"/>
<reference evidence="2" key="1">
    <citation type="submission" date="2021-11" db="EMBL/GenBank/DDBJ databases">
        <authorList>
            <consortium name="Genoscope - CEA"/>
            <person name="William W."/>
        </authorList>
    </citation>
    <scope>NUCLEOTIDE SEQUENCE</scope>
</reference>
<keyword evidence="3" id="KW-1185">Reference proteome</keyword>
<sequence length="263" mass="28987">MALIKDRPRFNSKRSTGHKAATAPNKTFRSKSLRRPFAFINRFTKLLPCSSINLAVSASFDVCWRWAGSTAFISGESRKASTILRVVSRSPIPKTWSWISFARLVIKLFPARFFASAIAPSVSRRSDAAAASFIFPARRSRFISRISSRSARPARTRAASRRRGAGASSSSSGDGVSSSSLLSLSLSFSRPRTSNRIPWTICAAGRSCDLIILMMLSRWWRSTWTSALVSSTMASSRRRPVPLLRRCSGSCGTYSTCGGWRGR</sequence>